<comment type="caution">
    <text evidence="2">The sequence shown here is derived from an EMBL/GenBank/DDBJ whole genome shotgun (WGS) entry which is preliminary data.</text>
</comment>
<evidence type="ECO:0000313" key="2">
    <source>
        <dbReference type="EMBL" id="GBP98107.1"/>
    </source>
</evidence>
<dbReference type="Proteomes" id="UP000299102">
    <property type="component" value="Unassembled WGS sequence"/>
</dbReference>
<gene>
    <name evidence="2" type="ORF">EVAR_66834_1</name>
</gene>
<feature type="region of interest" description="Disordered" evidence="1">
    <location>
        <begin position="59"/>
        <end position="81"/>
    </location>
</feature>
<organism evidence="2 3">
    <name type="scientific">Eumeta variegata</name>
    <name type="common">Bagworm moth</name>
    <name type="synonym">Eumeta japonica</name>
    <dbReference type="NCBI Taxonomy" id="151549"/>
    <lineage>
        <taxon>Eukaryota</taxon>
        <taxon>Metazoa</taxon>
        <taxon>Ecdysozoa</taxon>
        <taxon>Arthropoda</taxon>
        <taxon>Hexapoda</taxon>
        <taxon>Insecta</taxon>
        <taxon>Pterygota</taxon>
        <taxon>Neoptera</taxon>
        <taxon>Endopterygota</taxon>
        <taxon>Lepidoptera</taxon>
        <taxon>Glossata</taxon>
        <taxon>Ditrysia</taxon>
        <taxon>Tineoidea</taxon>
        <taxon>Psychidae</taxon>
        <taxon>Oiketicinae</taxon>
        <taxon>Eumeta</taxon>
    </lineage>
</organism>
<name>A0A4C2AHG7_EUMVA</name>
<accession>A0A4C2AHG7</accession>
<evidence type="ECO:0000313" key="3">
    <source>
        <dbReference type="Proteomes" id="UP000299102"/>
    </source>
</evidence>
<sequence>MLERRIKAVGRNPQWRGWADRTLVKGCFYDHQTIARDAAPPPPLHVDSCSEISFVRAQGGALMKSPRRSGRRGGRSERPTT</sequence>
<protein>
    <submittedName>
        <fullName evidence="2">Uncharacterized protein</fullName>
    </submittedName>
</protein>
<dbReference type="EMBL" id="BGZK01003067">
    <property type="protein sequence ID" value="GBP98107.1"/>
    <property type="molecule type" value="Genomic_DNA"/>
</dbReference>
<reference evidence="2 3" key="1">
    <citation type="journal article" date="2019" name="Commun. Biol.">
        <title>The bagworm genome reveals a unique fibroin gene that provides high tensile strength.</title>
        <authorList>
            <person name="Kono N."/>
            <person name="Nakamura H."/>
            <person name="Ohtoshi R."/>
            <person name="Tomita M."/>
            <person name="Numata K."/>
            <person name="Arakawa K."/>
        </authorList>
    </citation>
    <scope>NUCLEOTIDE SEQUENCE [LARGE SCALE GENOMIC DNA]</scope>
</reference>
<proteinExistence type="predicted"/>
<evidence type="ECO:0000256" key="1">
    <source>
        <dbReference type="SAM" id="MobiDB-lite"/>
    </source>
</evidence>
<dbReference type="AlphaFoldDB" id="A0A4C2AHG7"/>
<keyword evidence="3" id="KW-1185">Reference proteome</keyword>